<evidence type="ECO:0000313" key="1">
    <source>
        <dbReference type="EMBL" id="RUT07687.1"/>
    </source>
</evidence>
<dbReference type="EMBL" id="RSCL01000004">
    <property type="protein sequence ID" value="RUT07687.1"/>
    <property type="molecule type" value="Genomic_DNA"/>
</dbReference>
<dbReference type="AlphaFoldDB" id="A0A3S1ARZ4"/>
<dbReference type="Proteomes" id="UP000271624">
    <property type="component" value="Unassembled WGS sequence"/>
</dbReference>
<reference evidence="1" key="1">
    <citation type="submission" date="2018-12" db="EMBL/GenBank/DDBJ databases">
        <authorList>
            <person name="Will S."/>
            <person name="Neumann-Schaal M."/>
            <person name="Henke P."/>
        </authorList>
    </citation>
    <scope>NUCLEOTIDE SEQUENCE</scope>
    <source>
        <strain evidence="1">PCC 7102</strain>
    </source>
</reference>
<sequence length="96" mass="10401">MSNAHAQTPLQSITVVNQLQQYKVYRNTKAGASPEVKNATQPAATKVIYLNPRLFSLDPSSDTVGDVASAQFGCDCLTCRARALQMLQFGEISLPN</sequence>
<protein>
    <submittedName>
        <fullName evidence="1">Uncharacterized protein</fullName>
    </submittedName>
</protein>
<organism evidence="1 2">
    <name type="scientific">Dulcicalothrix desertica PCC 7102</name>
    <dbReference type="NCBI Taxonomy" id="232991"/>
    <lineage>
        <taxon>Bacteria</taxon>
        <taxon>Bacillati</taxon>
        <taxon>Cyanobacteriota</taxon>
        <taxon>Cyanophyceae</taxon>
        <taxon>Nostocales</taxon>
        <taxon>Calotrichaceae</taxon>
        <taxon>Dulcicalothrix</taxon>
    </lineage>
</organism>
<reference evidence="1" key="2">
    <citation type="journal article" date="2019" name="Genome Biol. Evol.">
        <title>Day and night: Metabolic profiles and evolutionary relationships of six axenic non-marine cyanobacteria.</title>
        <authorList>
            <person name="Will S.E."/>
            <person name="Henke P."/>
            <person name="Boedeker C."/>
            <person name="Huang S."/>
            <person name="Brinkmann H."/>
            <person name="Rohde M."/>
            <person name="Jarek M."/>
            <person name="Friedl T."/>
            <person name="Seufert S."/>
            <person name="Schumacher M."/>
            <person name="Overmann J."/>
            <person name="Neumann-Schaal M."/>
            <person name="Petersen J."/>
        </authorList>
    </citation>
    <scope>NUCLEOTIDE SEQUENCE [LARGE SCALE GENOMIC DNA]</scope>
    <source>
        <strain evidence="1">PCC 7102</strain>
    </source>
</reference>
<keyword evidence="2" id="KW-1185">Reference proteome</keyword>
<comment type="caution">
    <text evidence="1">The sequence shown here is derived from an EMBL/GenBank/DDBJ whole genome shotgun (WGS) entry which is preliminary data.</text>
</comment>
<proteinExistence type="predicted"/>
<evidence type="ECO:0000313" key="2">
    <source>
        <dbReference type="Proteomes" id="UP000271624"/>
    </source>
</evidence>
<name>A0A3S1ARZ4_9CYAN</name>
<accession>A0A3S1ARZ4</accession>
<gene>
    <name evidence="1" type="ORF">DSM106972_019470</name>
</gene>